<dbReference type="PROSITE" id="PS00841">
    <property type="entry name" value="XPG_1"/>
    <property type="match status" value="1"/>
</dbReference>
<dbReference type="InterPro" id="IPR001044">
    <property type="entry name" value="XPG/Rad2_eukaryotes"/>
</dbReference>
<dbReference type="SUPFAM" id="SSF47807">
    <property type="entry name" value="5' to 3' exonuclease, C-terminal subdomain"/>
    <property type="match status" value="1"/>
</dbReference>
<reference evidence="14 15" key="1">
    <citation type="submission" date="2019-01" db="EMBL/GenBank/DDBJ databases">
        <title>Draft genome sequences of three monokaryotic isolates of the white-rot basidiomycete fungus Dichomitus squalens.</title>
        <authorList>
            <consortium name="DOE Joint Genome Institute"/>
            <person name="Lopez S.C."/>
            <person name="Andreopoulos B."/>
            <person name="Pangilinan J."/>
            <person name="Lipzen A."/>
            <person name="Riley R."/>
            <person name="Ahrendt S."/>
            <person name="Ng V."/>
            <person name="Barry K."/>
            <person name="Daum C."/>
            <person name="Grigoriev I.V."/>
            <person name="Hilden K.S."/>
            <person name="Makela M.R."/>
            <person name="de Vries R.P."/>
        </authorList>
    </citation>
    <scope>NUCLEOTIDE SEQUENCE [LARGE SCALE GENOMIC DNA]</scope>
    <source>
        <strain evidence="14 15">CBS 464.89</strain>
    </source>
</reference>
<evidence type="ECO:0000256" key="5">
    <source>
        <dbReference type="ARBA" id="ARBA00022723"/>
    </source>
</evidence>
<evidence type="ECO:0000313" key="15">
    <source>
        <dbReference type="Proteomes" id="UP000292082"/>
    </source>
</evidence>
<dbReference type="GO" id="GO:0003697">
    <property type="term" value="F:single-stranded DNA binding"/>
    <property type="evidence" value="ECO:0007669"/>
    <property type="project" value="InterPro"/>
</dbReference>
<keyword evidence="11" id="KW-0539">Nucleus</keyword>
<keyword evidence="7" id="KW-0227">DNA damage</keyword>
<feature type="compositionally biased region" description="Acidic residues" evidence="13">
    <location>
        <begin position="425"/>
        <end position="445"/>
    </location>
</feature>
<dbReference type="Proteomes" id="UP000292082">
    <property type="component" value="Unassembled WGS sequence"/>
</dbReference>
<evidence type="ECO:0000256" key="12">
    <source>
        <dbReference type="SAM" id="Coils"/>
    </source>
</evidence>
<dbReference type="GO" id="GO:0016788">
    <property type="term" value="F:hydrolase activity, acting on ester bonds"/>
    <property type="evidence" value="ECO:0007669"/>
    <property type="project" value="InterPro"/>
</dbReference>
<evidence type="ECO:0000256" key="13">
    <source>
        <dbReference type="SAM" id="MobiDB-lite"/>
    </source>
</evidence>
<evidence type="ECO:0000313" key="14">
    <source>
        <dbReference type="EMBL" id="TBU62709.1"/>
    </source>
</evidence>
<protein>
    <submittedName>
        <fullName evidence="14">PIN domain-like protein</fullName>
    </submittedName>
</protein>
<feature type="region of interest" description="Disordered" evidence="13">
    <location>
        <begin position="400"/>
        <end position="658"/>
    </location>
</feature>
<dbReference type="InterPro" id="IPR036279">
    <property type="entry name" value="5-3_exonuclease_C_sf"/>
</dbReference>
<dbReference type="GO" id="GO:0046872">
    <property type="term" value="F:metal ion binding"/>
    <property type="evidence" value="ECO:0007669"/>
    <property type="project" value="UniProtKB-KW"/>
</dbReference>
<evidence type="ECO:0000256" key="6">
    <source>
        <dbReference type="ARBA" id="ARBA00022759"/>
    </source>
</evidence>
<dbReference type="InterPro" id="IPR008918">
    <property type="entry name" value="HhH2"/>
</dbReference>
<dbReference type="GO" id="GO:0005634">
    <property type="term" value="C:nucleus"/>
    <property type="evidence" value="ECO:0007669"/>
    <property type="project" value="UniProtKB-SubCell"/>
</dbReference>
<comment type="cofactor">
    <cofactor evidence="1">
        <name>Mg(2+)</name>
        <dbReference type="ChEBI" id="CHEBI:18420"/>
    </cofactor>
</comment>
<dbReference type="PRINTS" id="PR00853">
    <property type="entry name" value="XPGRADSUPER"/>
</dbReference>
<feature type="region of interest" description="Disordered" evidence="13">
    <location>
        <begin position="118"/>
        <end position="191"/>
    </location>
</feature>
<feature type="region of interest" description="Disordered" evidence="13">
    <location>
        <begin position="348"/>
        <end position="383"/>
    </location>
</feature>
<dbReference type="InterPro" id="IPR006085">
    <property type="entry name" value="XPG_DNA_repair_N"/>
</dbReference>
<gene>
    <name evidence="14" type="ORF">BD310DRAFT_870816</name>
</gene>
<evidence type="ECO:0000256" key="7">
    <source>
        <dbReference type="ARBA" id="ARBA00022763"/>
    </source>
</evidence>
<evidence type="ECO:0000256" key="3">
    <source>
        <dbReference type="ARBA" id="ARBA00005283"/>
    </source>
</evidence>
<evidence type="ECO:0000256" key="10">
    <source>
        <dbReference type="ARBA" id="ARBA00023204"/>
    </source>
</evidence>
<dbReference type="CDD" id="cd09868">
    <property type="entry name" value="PIN_XPG_RAD2"/>
    <property type="match status" value="2"/>
</dbReference>
<dbReference type="GO" id="GO:0006289">
    <property type="term" value="P:nucleotide-excision repair"/>
    <property type="evidence" value="ECO:0007669"/>
    <property type="project" value="InterPro"/>
</dbReference>
<keyword evidence="15" id="KW-1185">Reference proteome</keyword>
<dbReference type="EMBL" id="ML145092">
    <property type="protein sequence ID" value="TBU62709.1"/>
    <property type="molecule type" value="Genomic_DNA"/>
</dbReference>
<feature type="region of interest" description="Disordered" evidence="13">
    <location>
        <begin position="1093"/>
        <end position="1243"/>
    </location>
</feature>
<dbReference type="Pfam" id="PF00752">
    <property type="entry name" value="XPG_N"/>
    <property type="match status" value="1"/>
</dbReference>
<dbReference type="STRING" id="114155.A0A4Q9NNX8"/>
<keyword evidence="10" id="KW-0234">DNA repair</keyword>
<dbReference type="Pfam" id="PF00867">
    <property type="entry name" value="XPG_I"/>
    <property type="match status" value="1"/>
</dbReference>
<dbReference type="PROSITE" id="PS00842">
    <property type="entry name" value="XPG_2"/>
    <property type="match status" value="1"/>
</dbReference>
<evidence type="ECO:0000256" key="8">
    <source>
        <dbReference type="ARBA" id="ARBA00022801"/>
    </source>
</evidence>
<sequence>MGVKSLWQLLDPVGRPVLLETMEGKSMAIDSSIWIYQFQATMRDKEGRGLVNAHVLGFLRRICKLLFYGIKPVFVFDGGAPALKMATIAERKKKKSGAAASHARVAERLLAAQLRREALDNATGRGSKGKGRTPSGPARIDENTVYLEDFTSSGPGVPQTPARPVAPEGAQSTSPSSSKKSRWRDHDPYKLPDVNMDEVVAKATATAVPDPRLATEDELRIFIEEMRPEDFDVTSPAFRELPTEVQYEIIGDLRLKSRQTSYKRLQSMLRKARTPLDFSKEQIKNLKQRNALTQQLLVTTDSVGKAHITIPIRIASERNKEYVLVKNEGEAGGWVLGIRDEGTAMKPIEIDPAPAPAQVDSDEDEDMEDVPIAPDASASEPYDPDLREYRRQQALAALADRYSPRKLTTPTTRVTRKRNARPLFEPEDDELVQLDEGTNDVEDPELVSAIQESIELEEEASLRRAIEESRRTASGTVKNGESSGSRPAPEQRRSQQFHSVGDDSDDEDLYASPTRLETALSIAGAGPRRPPASKSSGPTPFPSATTFGMPSLLLPQDPHTLPSKPSTSTYTDSEDDMEEVPVTTPSPQPEVVPALTRPDLPEPIPMPPYQLSPVQKEPVRQDIPAQSTPIAVESESDDDMEQVEVPVPSSARSSPLRLSTDASLANHVVHVALSPQEEVPQVSQPILPVTTRAPADNMVHQSPEVVPIDTPVASASSHSGETASVPLPTFTSVDKVVLPSNSDAEPGETRWSRSPSPAADASAHKEVPEEGWDAAQEMDPYAEEDEYTRFLSQVKGKDVDTIRREIDEEIRELNKQKKNAMRDSEDITQQMISQIMIMLRLFGMPYITAPMEAEAQCAALLSLGLVDGIITDDSDVFLFGGGRVLKNMFNQSKTVECFLTTDLERELGLDRDKLVRLAYLLGSDYTEGLPGVGPVVAMELLSEFPGHDGLHKFKQWWMKVQSGRDKAEESASSFRKRFKKKFKDLYLLPEWPNPAVRDAYYHPTVDESTEPFKWGFPDLDALRGFFNSELGWDQTKVDDLLLPIIRKMNKRSQNASTNAQGNLSGFFDIPLGANAAPRKRQAYTSKRLQQVVSDFRKQQARQRNSATPKLADDGDESEFQPSAEAARPAKKRKKSDEATSKGRGKGKGKGAEIENGVAPPARGGRGRGRGRGGKRTSKKRERPPSESDEDEFVAGDQPPVADLPVPSREELGLRPRPKPRPIVKPPVAVADNLEEQDEGGPDT</sequence>
<feature type="compositionally biased region" description="Basic and acidic residues" evidence="13">
    <location>
        <begin position="460"/>
        <end position="471"/>
    </location>
</feature>
<dbReference type="SMART" id="SM00484">
    <property type="entry name" value="XPGI"/>
    <property type="match status" value="1"/>
</dbReference>
<dbReference type="AlphaFoldDB" id="A0A4Q9NNX8"/>
<name>A0A4Q9NNX8_9APHY</name>
<evidence type="ECO:0000256" key="2">
    <source>
        <dbReference type="ARBA" id="ARBA00004123"/>
    </source>
</evidence>
<feature type="compositionally biased region" description="Low complexity" evidence="13">
    <location>
        <begin position="752"/>
        <end position="761"/>
    </location>
</feature>
<feature type="compositionally biased region" description="Acidic residues" evidence="13">
    <location>
        <begin position="360"/>
        <end position="369"/>
    </location>
</feature>
<feature type="region of interest" description="Disordered" evidence="13">
    <location>
        <begin position="738"/>
        <end position="769"/>
    </location>
</feature>
<dbReference type="InterPro" id="IPR006084">
    <property type="entry name" value="XPG/Rad2"/>
</dbReference>
<feature type="compositionally biased region" description="Pro residues" evidence="13">
    <location>
        <begin position="601"/>
        <end position="610"/>
    </location>
</feature>
<dbReference type="SUPFAM" id="SSF88723">
    <property type="entry name" value="PIN domain-like"/>
    <property type="match status" value="1"/>
</dbReference>
<comment type="similarity">
    <text evidence="3">Belongs to the XPG/RAD2 endonuclease family. XPG subfamily.</text>
</comment>
<evidence type="ECO:0000256" key="9">
    <source>
        <dbReference type="ARBA" id="ARBA00022842"/>
    </source>
</evidence>
<proteinExistence type="inferred from homology"/>
<feature type="compositionally biased region" description="Acidic residues" evidence="13">
    <location>
        <begin position="1232"/>
        <end position="1243"/>
    </location>
</feature>
<dbReference type="PRINTS" id="PR00066">
    <property type="entry name" value="XRODRMPGMNTG"/>
</dbReference>
<dbReference type="CDD" id="cd09904">
    <property type="entry name" value="H3TH_XPG"/>
    <property type="match status" value="1"/>
</dbReference>
<keyword evidence="4" id="KW-0540">Nuclease</keyword>
<evidence type="ECO:0000256" key="1">
    <source>
        <dbReference type="ARBA" id="ARBA00001946"/>
    </source>
</evidence>
<keyword evidence="8" id="KW-0378">Hydrolase</keyword>
<keyword evidence="9" id="KW-0460">Magnesium</keyword>
<keyword evidence="6" id="KW-0255">Endonuclease</keyword>
<dbReference type="InterPro" id="IPR029060">
    <property type="entry name" value="PIN-like_dom_sf"/>
</dbReference>
<evidence type="ECO:0000256" key="11">
    <source>
        <dbReference type="ARBA" id="ARBA00023242"/>
    </source>
</evidence>
<dbReference type="PANTHER" id="PTHR16171">
    <property type="entry name" value="DNA REPAIR PROTEIN COMPLEMENTING XP-G CELLS-RELATED"/>
    <property type="match status" value="1"/>
</dbReference>
<dbReference type="InterPro" id="IPR019974">
    <property type="entry name" value="XPG_CS"/>
</dbReference>
<dbReference type="FunFam" id="1.10.150.20:FF:000057">
    <property type="entry name" value="RAD2p Single-stranded DNA endonuclease"/>
    <property type="match status" value="1"/>
</dbReference>
<dbReference type="SMART" id="SM00279">
    <property type="entry name" value="HhH2"/>
    <property type="match status" value="1"/>
</dbReference>
<dbReference type="SMART" id="SM00485">
    <property type="entry name" value="XPGN"/>
    <property type="match status" value="1"/>
</dbReference>
<feature type="compositionally biased region" description="Basic residues" evidence="13">
    <location>
        <begin position="1164"/>
        <end position="1181"/>
    </location>
</feature>
<dbReference type="Gene3D" id="3.40.50.1010">
    <property type="entry name" value="5'-nuclease"/>
    <property type="match status" value="2"/>
</dbReference>
<evidence type="ECO:0000256" key="4">
    <source>
        <dbReference type="ARBA" id="ARBA00022722"/>
    </source>
</evidence>
<feature type="coiled-coil region" evidence="12">
    <location>
        <begin position="799"/>
        <end position="830"/>
    </location>
</feature>
<dbReference type="InterPro" id="IPR006086">
    <property type="entry name" value="XPG-I_dom"/>
</dbReference>
<dbReference type="Gene3D" id="1.10.150.20">
    <property type="entry name" value="5' to 3' exonuclease, C-terminal subdomain"/>
    <property type="match status" value="1"/>
</dbReference>
<feature type="compositionally biased region" description="Polar residues" evidence="13">
    <location>
        <begin position="472"/>
        <end position="485"/>
    </location>
</feature>
<organism evidence="14 15">
    <name type="scientific">Dichomitus squalens</name>
    <dbReference type="NCBI Taxonomy" id="114155"/>
    <lineage>
        <taxon>Eukaryota</taxon>
        <taxon>Fungi</taxon>
        <taxon>Dikarya</taxon>
        <taxon>Basidiomycota</taxon>
        <taxon>Agaricomycotina</taxon>
        <taxon>Agaricomycetes</taxon>
        <taxon>Polyporales</taxon>
        <taxon>Polyporaceae</taxon>
        <taxon>Dichomitus</taxon>
    </lineage>
</organism>
<keyword evidence="12" id="KW-0175">Coiled coil</keyword>
<feature type="compositionally biased region" description="Polar residues" evidence="13">
    <location>
        <begin position="533"/>
        <end position="548"/>
    </location>
</feature>
<dbReference type="GO" id="GO:0004520">
    <property type="term" value="F:DNA endonuclease activity"/>
    <property type="evidence" value="ECO:0007669"/>
    <property type="project" value="TreeGrafter"/>
</dbReference>
<dbReference type="PANTHER" id="PTHR16171:SF7">
    <property type="entry name" value="DNA REPAIR PROTEIN RAD2"/>
    <property type="match status" value="1"/>
</dbReference>
<accession>A0A4Q9NNX8</accession>
<comment type="subcellular location">
    <subcellularLocation>
        <location evidence="2">Nucleus</location>
    </subcellularLocation>
</comment>
<feature type="compositionally biased region" description="Low complexity" evidence="13">
    <location>
        <begin position="645"/>
        <end position="658"/>
    </location>
</feature>
<keyword evidence="5" id="KW-0479">Metal-binding</keyword>